<feature type="domain" description="PIN" evidence="1">
    <location>
        <begin position="9"/>
        <end position="117"/>
    </location>
</feature>
<feature type="domain" description="VapC50 C-terminal" evidence="2">
    <location>
        <begin position="134"/>
        <end position="187"/>
    </location>
</feature>
<dbReference type="RefSeq" id="WP_142805147.1">
    <property type="nucleotide sequence ID" value="NZ_JAAAUB010000008.1"/>
</dbReference>
<organism evidence="3 4">
    <name type="scientific">Tepidiphilus baoligensis</name>
    <dbReference type="NCBI Taxonomy" id="2698687"/>
    <lineage>
        <taxon>Bacteria</taxon>
        <taxon>Pseudomonadati</taxon>
        <taxon>Pseudomonadota</taxon>
        <taxon>Hydrogenophilia</taxon>
        <taxon>Hydrogenophilales</taxon>
        <taxon>Hydrogenophilaceae</taxon>
        <taxon>Tepidiphilus</taxon>
    </lineage>
</organism>
<proteinExistence type="predicted"/>
<dbReference type="InterPro" id="IPR002716">
    <property type="entry name" value="PIN_dom"/>
</dbReference>
<reference evidence="3 4" key="1">
    <citation type="journal article" date="2020" name="Curr. Microbiol.">
        <title>Tepidiphilus baoligensis sp. nov., a Novel Bacterium of the Family Hydrogenophilaceae Isolated from an Oil Reservoir.</title>
        <authorList>
            <person name="Zhang X."/>
            <person name="Wang G."/>
            <person name="Ma X."/>
            <person name="Yu J."/>
            <person name="You J."/>
            <person name="Xue Y."/>
            <person name="Ma Y."/>
        </authorList>
    </citation>
    <scope>NUCLEOTIDE SEQUENCE [LARGE SCALE GENOMIC DNA]</scope>
    <source>
        <strain evidence="3 4">B18-69</strain>
    </source>
</reference>
<dbReference type="EMBL" id="JAAAUB010000008">
    <property type="protein sequence ID" value="NMH16796.1"/>
    <property type="molecule type" value="Genomic_DNA"/>
</dbReference>
<gene>
    <name evidence="3" type="ORF">GV368_06715</name>
</gene>
<dbReference type="InterPro" id="IPR029060">
    <property type="entry name" value="PIN-like_dom_sf"/>
</dbReference>
<dbReference type="Proteomes" id="UP000669605">
    <property type="component" value="Unassembled WGS sequence"/>
</dbReference>
<sequence>MIVSPLHTAILDACVLYPIAIADALVSMAAEGVFTAKWTVRIEEEWMGALERQRPDLVGKLGVRRDSMREAIQDWEVPESAWGPLVPGIHLPDPNDAHVLAAAIACNADYIVTFNFKDFPRDILNEHGIILSDPDSFIIEQWDMDPIGAILAFKQMRARRKKPRSGPSEFADILERAGLPMTANKIRMAADLI</sequence>
<evidence type="ECO:0000259" key="2">
    <source>
        <dbReference type="Pfam" id="PF26343"/>
    </source>
</evidence>
<evidence type="ECO:0000259" key="1">
    <source>
        <dbReference type="Pfam" id="PF13470"/>
    </source>
</evidence>
<name>A0ABX1QN03_9PROT</name>
<protein>
    <submittedName>
        <fullName evidence="3">PIN domain-containing protein</fullName>
    </submittedName>
</protein>
<evidence type="ECO:0000313" key="3">
    <source>
        <dbReference type="EMBL" id="NMH16796.1"/>
    </source>
</evidence>
<comment type="caution">
    <text evidence="3">The sequence shown here is derived from an EMBL/GenBank/DDBJ whole genome shotgun (WGS) entry which is preliminary data.</text>
</comment>
<dbReference type="Pfam" id="PF26343">
    <property type="entry name" value="VapC50_C"/>
    <property type="match status" value="1"/>
</dbReference>
<dbReference type="SUPFAM" id="SSF88723">
    <property type="entry name" value="PIN domain-like"/>
    <property type="match status" value="1"/>
</dbReference>
<dbReference type="InterPro" id="IPR058652">
    <property type="entry name" value="VapC50_C"/>
</dbReference>
<keyword evidence="4" id="KW-1185">Reference proteome</keyword>
<dbReference type="Pfam" id="PF13470">
    <property type="entry name" value="PIN_3"/>
    <property type="match status" value="1"/>
</dbReference>
<accession>A0ABX1QN03</accession>
<evidence type="ECO:0000313" key="4">
    <source>
        <dbReference type="Proteomes" id="UP000669605"/>
    </source>
</evidence>